<evidence type="ECO:0000313" key="4">
    <source>
        <dbReference type="Proteomes" id="UP000054342"/>
    </source>
</evidence>
<feature type="transmembrane region" description="Helical" evidence="2">
    <location>
        <begin position="193"/>
        <end position="211"/>
    </location>
</feature>
<dbReference type="GeneID" id="25325341"/>
<dbReference type="OrthoDB" id="5242705at2759"/>
<dbReference type="HOGENOM" id="CLU_015092_4_1_1"/>
<dbReference type="EMBL" id="KN847318">
    <property type="protein sequence ID" value="KIW58943.1"/>
    <property type="molecule type" value="Genomic_DNA"/>
</dbReference>
<dbReference type="InterPro" id="IPR021514">
    <property type="entry name" value="DUF3176"/>
</dbReference>
<protein>
    <submittedName>
        <fullName evidence="3">Uncharacterized protein</fullName>
    </submittedName>
</protein>
<keyword evidence="2" id="KW-0812">Transmembrane</keyword>
<keyword evidence="2" id="KW-1133">Transmembrane helix</keyword>
<evidence type="ECO:0000256" key="1">
    <source>
        <dbReference type="SAM" id="MobiDB-lite"/>
    </source>
</evidence>
<evidence type="ECO:0000256" key="2">
    <source>
        <dbReference type="SAM" id="Phobius"/>
    </source>
</evidence>
<feature type="transmembrane region" description="Helical" evidence="2">
    <location>
        <begin position="81"/>
        <end position="103"/>
    </location>
</feature>
<keyword evidence="2" id="KW-0472">Membrane</keyword>
<dbReference type="AlphaFoldDB" id="A0A0D2ET98"/>
<feature type="transmembrane region" description="Helical" evidence="2">
    <location>
        <begin position="534"/>
        <end position="556"/>
    </location>
</feature>
<gene>
    <name evidence="3" type="ORF">PV05_03433</name>
</gene>
<sequence length="623" mass="67696">MEQNYPLSPYFDDRASRISAVSDTSYYGPAGSTSSTSHLNPLPRKSAPVSHSSDYDPVINPADVQDQQAGQRVDGNSFLRWWAAEIVASILSIASLLSIVILLKEYEGKGINDLGLPSWLTLNGIVATIATFNRVCMMLPVGSALSQEAWLWFSGTGQTGKVSSRLQDLERSDAASRGAWGSLVLLFLSRRRYLAYFGALVTILSLAFGTFTQQLISYSMYPIPSSHTDLLPGNIPRAETWQNFTGNPAEGAMSIPLTMKAAIYNGMLSEGVEPITATCPTGNCTWPVTPSLAVCGECSPSFYQTSCNKTECTYTMPSGSKMVFPNATYSTEGNGFQVTASKGAKYNSSHHDKLYIANFDVFGAPYDSYSYTGWEKDLTSQECDMWICIKTFDVVTANGHQTQAVSDTFSDINSTLPGGFSGGDNFTFPPLPANMSGTGTRTPDGTTNYTFNMFASVALQEYLSPMFNGTVFLNLESNSPSSDAVEALWNGTSDMNAWMSNLALSMTNIMRSTTQANRAVYDGSASQLGVHIRWPWIALPASMVLASLVFLVVIMIETARSPVEAWKGSPLAYLIFGVDHETKASMETHAVVDGYKDLGKTMGRTKAILKHQPTGKWTFQKAS</sequence>
<keyword evidence="4" id="KW-1185">Reference proteome</keyword>
<proteinExistence type="predicted"/>
<dbReference type="Pfam" id="PF11374">
    <property type="entry name" value="DUF3176"/>
    <property type="match status" value="1"/>
</dbReference>
<feature type="region of interest" description="Disordered" evidence="1">
    <location>
        <begin position="29"/>
        <end position="52"/>
    </location>
</feature>
<feature type="compositionally biased region" description="Polar residues" evidence="1">
    <location>
        <begin position="29"/>
        <end position="39"/>
    </location>
</feature>
<dbReference type="PANTHER" id="PTHR35394">
    <property type="entry name" value="DUF3176 DOMAIN-CONTAINING PROTEIN"/>
    <property type="match status" value="1"/>
</dbReference>
<dbReference type="Proteomes" id="UP000054342">
    <property type="component" value="Unassembled WGS sequence"/>
</dbReference>
<organism evidence="3 4">
    <name type="scientific">Exophiala xenobiotica</name>
    <dbReference type="NCBI Taxonomy" id="348802"/>
    <lineage>
        <taxon>Eukaryota</taxon>
        <taxon>Fungi</taxon>
        <taxon>Dikarya</taxon>
        <taxon>Ascomycota</taxon>
        <taxon>Pezizomycotina</taxon>
        <taxon>Eurotiomycetes</taxon>
        <taxon>Chaetothyriomycetidae</taxon>
        <taxon>Chaetothyriales</taxon>
        <taxon>Herpotrichiellaceae</taxon>
        <taxon>Exophiala</taxon>
    </lineage>
</organism>
<name>A0A0D2ET98_9EURO</name>
<dbReference type="STRING" id="348802.A0A0D2ET98"/>
<dbReference type="PANTHER" id="PTHR35394:SF5">
    <property type="entry name" value="DUF3176 DOMAIN-CONTAINING PROTEIN"/>
    <property type="match status" value="1"/>
</dbReference>
<evidence type="ECO:0000313" key="3">
    <source>
        <dbReference type="EMBL" id="KIW58943.1"/>
    </source>
</evidence>
<accession>A0A0D2ET98</accession>
<reference evidence="3 4" key="1">
    <citation type="submission" date="2015-01" db="EMBL/GenBank/DDBJ databases">
        <title>The Genome Sequence of Exophiala xenobiotica CBS118157.</title>
        <authorList>
            <consortium name="The Broad Institute Genomics Platform"/>
            <person name="Cuomo C."/>
            <person name="de Hoog S."/>
            <person name="Gorbushina A."/>
            <person name="Stielow B."/>
            <person name="Teixiera M."/>
            <person name="Abouelleil A."/>
            <person name="Chapman S.B."/>
            <person name="Priest M."/>
            <person name="Young S.K."/>
            <person name="Wortman J."/>
            <person name="Nusbaum C."/>
            <person name="Birren B."/>
        </authorList>
    </citation>
    <scope>NUCLEOTIDE SEQUENCE [LARGE SCALE GENOMIC DNA]</scope>
    <source>
        <strain evidence="3 4">CBS 118157</strain>
    </source>
</reference>
<dbReference type="RefSeq" id="XP_013319527.1">
    <property type="nucleotide sequence ID" value="XM_013464073.1"/>
</dbReference>